<feature type="region of interest" description="Disordered" evidence="1">
    <location>
        <begin position="252"/>
        <end position="279"/>
    </location>
</feature>
<name>A0A409W0Y9_9AGAR</name>
<organism evidence="2 3">
    <name type="scientific">Panaeolus cyanescens</name>
    <dbReference type="NCBI Taxonomy" id="181874"/>
    <lineage>
        <taxon>Eukaryota</taxon>
        <taxon>Fungi</taxon>
        <taxon>Dikarya</taxon>
        <taxon>Basidiomycota</taxon>
        <taxon>Agaricomycotina</taxon>
        <taxon>Agaricomycetes</taxon>
        <taxon>Agaricomycetidae</taxon>
        <taxon>Agaricales</taxon>
        <taxon>Agaricineae</taxon>
        <taxon>Galeropsidaceae</taxon>
        <taxon>Panaeolus</taxon>
    </lineage>
</organism>
<comment type="caution">
    <text evidence="2">The sequence shown here is derived from an EMBL/GenBank/DDBJ whole genome shotgun (WGS) entry which is preliminary data.</text>
</comment>
<dbReference type="Proteomes" id="UP000284842">
    <property type="component" value="Unassembled WGS sequence"/>
</dbReference>
<reference evidence="2 3" key="1">
    <citation type="journal article" date="2018" name="Evol. Lett.">
        <title>Horizontal gene cluster transfer increased hallucinogenic mushroom diversity.</title>
        <authorList>
            <person name="Reynolds H.T."/>
            <person name="Vijayakumar V."/>
            <person name="Gluck-Thaler E."/>
            <person name="Korotkin H.B."/>
            <person name="Matheny P.B."/>
            <person name="Slot J.C."/>
        </authorList>
    </citation>
    <scope>NUCLEOTIDE SEQUENCE [LARGE SCALE GENOMIC DNA]</scope>
    <source>
        <strain evidence="2 3">2629</strain>
    </source>
</reference>
<evidence type="ECO:0000256" key="1">
    <source>
        <dbReference type="SAM" id="MobiDB-lite"/>
    </source>
</evidence>
<dbReference type="AlphaFoldDB" id="A0A409W0Y9"/>
<gene>
    <name evidence="2" type="ORF">CVT24_002412</name>
</gene>
<sequence>MKDSGIDRFYDVELAKQQLQQYIMQARREGNISPYVNDMKLDNASVDKYNNPRSWRLVTTEEDEEVNARVVGVLCCKDLPPFRRKTDHLTHAERSRLRQHVKISGLGLEEFDEGWENVMEVQNMFETGMRERSTSRDELESMEGVKAGEEKDIPFSAEIDPDQVLEDAKGGDLVHLTDNQVLYLRKKEGEQGDVRYVKHNPKYFKIGDIVEATMSFVAFPLPTQGKTCKYRLRMVLRALTLISSDLREAADQKRNQDKLNKATQMLPKSQLKRKRLKYDSDDEDQDEIKRFKSMCIDL</sequence>
<dbReference type="InParanoid" id="A0A409W0Y9"/>
<dbReference type="EMBL" id="NHTK01005883">
    <property type="protein sequence ID" value="PPQ72161.1"/>
    <property type="molecule type" value="Genomic_DNA"/>
</dbReference>
<evidence type="ECO:0000313" key="3">
    <source>
        <dbReference type="Proteomes" id="UP000284842"/>
    </source>
</evidence>
<evidence type="ECO:0000313" key="2">
    <source>
        <dbReference type="EMBL" id="PPQ72161.1"/>
    </source>
</evidence>
<accession>A0A409W0Y9</accession>
<proteinExistence type="predicted"/>
<dbReference type="OrthoDB" id="3067373at2759"/>
<protein>
    <submittedName>
        <fullName evidence="2">Uncharacterized protein</fullName>
    </submittedName>
</protein>
<keyword evidence="3" id="KW-1185">Reference proteome</keyword>